<proteinExistence type="predicted"/>
<dbReference type="OrthoDB" id="7818989at2"/>
<protein>
    <submittedName>
        <fullName evidence="2">Hint domain-containing protein</fullName>
    </submittedName>
</protein>
<evidence type="ECO:0000313" key="2">
    <source>
        <dbReference type="EMBL" id="SOH93995.1"/>
    </source>
</evidence>
<name>A0A2C9CS56_9RHOB</name>
<accession>A0A2C9CS56</accession>
<dbReference type="AlphaFoldDB" id="A0A2C9CS56"/>
<gene>
    <name evidence="2" type="ORF">SAMN06273572_10320</name>
</gene>
<dbReference type="InterPro" id="IPR028992">
    <property type="entry name" value="Hedgehog/Intein_dom"/>
</dbReference>
<dbReference type="EMBL" id="OCTN01000003">
    <property type="protein sequence ID" value="SOH93995.1"/>
    <property type="molecule type" value="Genomic_DNA"/>
</dbReference>
<dbReference type="Pfam" id="PF13403">
    <property type="entry name" value="Hint_2"/>
    <property type="match status" value="1"/>
</dbReference>
<feature type="domain" description="Hedgehog/Intein (Hint)" evidence="1">
    <location>
        <begin position="144"/>
        <end position="289"/>
    </location>
</feature>
<dbReference type="SUPFAM" id="SSF51294">
    <property type="entry name" value="Hedgehog/intein (Hint) domain"/>
    <property type="match status" value="1"/>
</dbReference>
<dbReference type="Proteomes" id="UP000220034">
    <property type="component" value="Unassembled WGS sequence"/>
</dbReference>
<evidence type="ECO:0000259" key="1">
    <source>
        <dbReference type="Pfam" id="PF13403"/>
    </source>
</evidence>
<dbReference type="InterPro" id="IPR036844">
    <property type="entry name" value="Hint_dom_sf"/>
</dbReference>
<organism evidence="2 3">
    <name type="scientific">Pontivivens marinum</name>
    <dbReference type="NCBI Taxonomy" id="1690039"/>
    <lineage>
        <taxon>Bacteria</taxon>
        <taxon>Pseudomonadati</taxon>
        <taxon>Pseudomonadota</taxon>
        <taxon>Alphaproteobacteria</taxon>
        <taxon>Rhodobacterales</taxon>
        <taxon>Paracoccaceae</taxon>
        <taxon>Pontivivens</taxon>
    </lineage>
</organism>
<evidence type="ECO:0000313" key="3">
    <source>
        <dbReference type="Proteomes" id="UP000220034"/>
    </source>
</evidence>
<keyword evidence="3" id="KW-1185">Reference proteome</keyword>
<dbReference type="RefSeq" id="WP_097929565.1">
    <property type="nucleotide sequence ID" value="NZ_OCTN01000003.1"/>
</dbReference>
<sequence length="355" mass="38474">MYYLYVYSPSDFVSGLPIESGAQAAGSPTFSLTLKAGATPTLIKVDDDEAVFDEVDGTQSLDGAVTIDGNSFADGTTINTAYDLINTANGHKVTSFHFGGDGYQQGEVDGIASTVLLTPGTTYTFNTERTSHQMNNLYDDYVACFTAGTVIATQRGPVAVQDLVTGDMIRTLDRGYQPLRLVLQRHLSAAELIARPKLCPILIEAGALGQGMPCRDLRVSPQHRFLANSPIVQRMFGESEVLISAKKLTQLPGISEMAGCTGVTYFHLVMDQHEVVFAEGAPTESFYFGPMAIRGLGDDARQEMVELFPDMVLEGFVPSGAREIPCSKRQSQFAWRHERNGKSVLTDAVLHDSPS</sequence>
<reference evidence="3" key="1">
    <citation type="submission" date="2017-09" db="EMBL/GenBank/DDBJ databases">
        <authorList>
            <person name="Varghese N."/>
            <person name="Submissions S."/>
        </authorList>
    </citation>
    <scope>NUCLEOTIDE SEQUENCE [LARGE SCALE GENOMIC DNA]</scope>
    <source>
        <strain evidence="3">C7</strain>
    </source>
</reference>